<reference evidence="1" key="1">
    <citation type="journal article" date="2023" name="Mol. Phylogenet. Evol.">
        <title>Genome-scale phylogeny and comparative genomics of the fungal order Sordariales.</title>
        <authorList>
            <person name="Hensen N."/>
            <person name="Bonometti L."/>
            <person name="Westerberg I."/>
            <person name="Brannstrom I.O."/>
            <person name="Guillou S."/>
            <person name="Cros-Aarteil S."/>
            <person name="Calhoun S."/>
            <person name="Haridas S."/>
            <person name="Kuo A."/>
            <person name="Mondo S."/>
            <person name="Pangilinan J."/>
            <person name="Riley R."/>
            <person name="LaButti K."/>
            <person name="Andreopoulos B."/>
            <person name="Lipzen A."/>
            <person name="Chen C."/>
            <person name="Yan M."/>
            <person name="Daum C."/>
            <person name="Ng V."/>
            <person name="Clum A."/>
            <person name="Steindorff A."/>
            <person name="Ohm R.A."/>
            <person name="Martin F."/>
            <person name="Silar P."/>
            <person name="Natvig D.O."/>
            <person name="Lalanne C."/>
            <person name="Gautier V."/>
            <person name="Ament-Velasquez S.L."/>
            <person name="Kruys A."/>
            <person name="Hutchinson M.I."/>
            <person name="Powell A.J."/>
            <person name="Barry K."/>
            <person name="Miller A.N."/>
            <person name="Grigoriev I.V."/>
            <person name="Debuchy R."/>
            <person name="Gladieux P."/>
            <person name="Hiltunen Thoren M."/>
            <person name="Johannesson H."/>
        </authorList>
    </citation>
    <scope>NUCLEOTIDE SEQUENCE</scope>
    <source>
        <strain evidence="1">CBS 955.72</strain>
    </source>
</reference>
<accession>A0AAJ0HKF3</accession>
<sequence>YLFNHVIFTDEKFIVSSQQPPTHQPGELRRVDLVVERMNSTATTVGTLLFLEAKRASASFSKIAEVEYQAFTATCAYHVETGLEYIWAMTCVGSAARLWIFSSKSEFLIPFVPSGRSLGLLEKSKYLEISTHGREILDGLEYIK</sequence>
<dbReference type="Proteomes" id="UP001275084">
    <property type="component" value="Unassembled WGS sequence"/>
</dbReference>
<organism evidence="1 2">
    <name type="scientific">Lasiosphaeria hispida</name>
    <dbReference type="NCBI Taxonomy" id="260671"/>
    <lineage>
        <taxon>Eukaryota</taxon>
        <taxon>Fungi</taxon>
        <taxon>Dikarya</taxon>
        <taxon>Ascomycota</taxon>
        <taxon>Pezizomycotina</taxon>
        <taxon>Sordariomycetes</taxon>
        <taxon>Sordariomycetidae</taxon>
        <taxon>Sordariales</taxon>
        <taxon>Lasiosphaeriaceae</taxon>
        <taxon>Lasiosphaeria</taxon>
    </lineage>
</organism>
<reference evidence="1" key="2">
    <citation type="submission" date="2023-06" db="EMBL/GenBank/DDBJ databases">
        <authorList>
            <consortium name="Lawrence Berkeley National Laboratory"/>
            <person name="Haridas S."/>
            <person name="Hensen N."/>
            <person name="Bonometti L."/>
            <person name="Westerberg I."/>
            <person name="Brannstrom I.O."/>
            <person name="Guillou S."/>
            <person name="Cros-Aarteil S."/>
            <person name="Calhoun S."/>
            <person name="Kuo A."/>
            <person name="Mondo S."/>
            <person name="Pangilinan J."/>
            <person name="Riley R."/>
            <person name="Labutti K."/>
            <person name="Andreopoulos B."/>
            <person name="Lipzen A."/>
            <person name="Chen C."/>
            <person name="Yanf M."/>
            <person name="Daum C."/>
            <person name="Ng V."/>
            <person name="Clum A."/>
            <person name="Steindorff A."/>
            <person name="Ohm R."/>
            <person name="Martin F."/>
            <person name="Silar P."/>
            <person name="Natvig D."/>
            <person name="Lalanne C."/>
            <person name="Gautier V."/>
            <person name="Ament-Velasquez S.L."/>
            <person name="Kruys A."/>
            <person name="Hutchinson M.I."/>
            <person name="Powell A.J."/>
            <person name="Barry K."/>
            <person name="Miller A.N."/>
            <person name="Grigoriev I.V."/>
            <person name="Debuchy R."/>
            <person name="Gladieux P."/>
            <person name="Thoren M.H."/>
            <person name="Johannesson H."/>
        </authorList>
    </citation>
    <scope>NUCLEOTIDE SEQUENCE</scope>
    <source>
        <strain evidence="1">CBS 955.72</strain>
    </source>
</reference>
<evidence type="ECO:0000313" key="1">
    <source>
        <dbReference type="EMBL" id="KAK3356403.1"/>
    </source>
</evidence>
<feature type="non-terminal residue" evidence="1">
    <location>
        <position position="1"/>
    </location>
</feature>
<evidence type="ECO:0000313" key="2">
    <source>
        <dbReference type="Proteomes" id="UP001275084"/>
    </source>
</evidence>
<name>A0AAJ0HKF3_9PEZI</name>
<dbReference type="AlphaFoldDB" id="A0AAJ0HKF3"/>
<keyword evidence="2" id="KW-1185">Reference proteome</keyword>
<feature type="non-terminal residue" evidence="1">
    <location>
        <position position="144"/>
    </location>
</feature>
<dbReference type="EMBL" id="JAUIQD010000003">
    <property type="protein sequence ID" value="KAK3356403.1"/>
    <property type="molecule type" value="Genomic_DNA"/>
</dbReference>
<protein>
    <submittedName>
        <fullName evidence="1">Uncharacterized protein</fullName>
    </submittedName>
</protein>
<proteinExistence type="predicted"/>
<gene>
    <name evidence="1" type="ORF">B0T25DRAFT_430740</name>
</gene>
<comment type="caution">
    <text evidence="1">The sequence shown here is derived from an EMBL/GenBank/DDBJ whole genome shotgun (WGS) entry which is preliminary data.</text>
</comment>